<dbReference type="InterPro" id="IPR022409">
    <property type="entry name" value="PKD/Chitinase_dom"/>
</dbReference>
<organism evidence="5 6">
    <name type="scientific">Microcystis novacekii Mn_MB_F_20050700_S1D</name>
    <dbReference type="NCBI Taxonomy" id="2486266"/>
    <lineage>
        <taxon>Bacteria</taxon>
        <taxon>Bacillati</taxon>
        <taxon>Cyanobacteriota</taxon>
        <taxon>Cyanophyceae</taxon>
        <taxon>Oscillatoriophycideae</taxon>
        <taxon>Chroococcales</taxon>
        <taxon>Microcystaceae</taxon>
        <taxon>Microcystis</taxon>
    </lineage>
</organism>
<keyword evidence="1" id="KW-0732">Signal</keyword>
<accession>A0A552J9D4</accession>
<dbReference type="InterPro" id="IPR006644">
    <property type="entry name" value="Cadg"/>
</dbReference>
<dbReference type="InterPro" id="IPR050708">
    <property type="entry name" value="T6SS_VgrG/RHS"/>
</dbReference>
<dbReference type="NCBIfam" id="NF012211">
    <property type="entry name" value="tand_rpt_95"/>
    <property type="match status" value="1"/>
</dbReference>
<dbReference type="SUPFAM" id="SSF52317">
    <property type="entry name" value="Class I glutamine amidotransferase-like"/>
    <property type="match status" value="1"/>
</dbReference>
<proteinExistence type="predicted"/>
<dbReference type="PROSITE" id="PS00330">
    <property type="entry name" value="HEMOLYSIN_CALCIUM"/>
    <property type="match status" value="2"/>
</dbReference>
<dbReference type="EMBL" id="SFAV01000035">
    <property type="protein sequence ID" value="TRU92261.1"/>
    <property type="molecule type" value="Genomic_DNA"/>
</dbReference>
<dbReference type="PANTHER" id="PTHR32305:SF15">
    <property type="entry name" value="PROTEIN RHSA-RELATED"/>
    <property type="match status" value="1"/>
</dbReference>
<dbReference type="GO" id="GO:0005509">
    <property type="term" value="F:calcium ion binding"/>
    <property type="evidence" value="ECO:0007669"/>
    <property type="project" value="InterPro"/>
</dbReference>
<dbReference type="PANTHER" id="PTHR32305">
    <property type="match status" value="1"/>
</dbReference>
<dbReference type="GO" id="GO:0007156">
    <property type="term" value="P:homophilic cell adhesion via plasma membrane adhesion molecules"/>
    <property type="evidence" value="ECO:0007669"/>
    <property type="project" value="InterPro"/>
</dbReference>
<evidence type="ECO:0000259" key="4">
    <source>
        <dbReference type="PROSITE" id="PS51236"/>
    </source>
</evidence>
<dbReference type="InterPro" id="IPR018511">
    <property type="entry name" value="Hemolysin-typ_Ca-bd_CS"/>
</dbReference>
<dbReference type="InterPro" id="IPR008979">
    <property type="entry name" value="Galactose-bd-like_sf"/>
</dbReference>
<dbReference type="Gene3D" id="2.60.120.200">
    <property type="match status" value="1"/>
</dbReference>
<evidence type="ECO:0000256" key="1">
    <source>
        <dbReference type="ARBA" id="ARBA00022729"/>
    </source>
</evidence>
<dbReference type="SUPFAM" id="SSF117074">
    <property type="entry name" value="Hypothetical protein PA1324"/>
    <property type="match status" value="1"/>
</dbReference>
<dbReference type="PROSITE" id="PS51236">
    <property type="entry name" value="TSP_CTER"/>
    <property type="match status" value="1"/>
</dbReference>
<dbReference type="Pfam" id="PF05735">
    <property type="entry name" value="TSP_C"/>
    <property type="match status" value="1"/>
</dbReference>
<dbReference type="PROSITE" id="PS50268">
    <property type="entry name" value="CADHERIN_2"/>
    <property type="match status" value="1"/>
</dbReference>
<dbReference type="InterPro" id="IPR001343">
    <property type="entry name" value="Hemolysn_Ca-bd"/>
</dbReference>
<dbReference type="InterPro" id="IPR013517">
    <property type="entry name" value="FG-GAP"/>
</dbReference>
<dbReference type="InterPro" id="IPR002126">
    <property type="entry name" value="Cadherin-like_dom"/>
</dbReference>
<feature type="domain" description="TSP C-terminal" evidence="4">
    <location>
        <begin position="1330"/>
        <end position="1529"/>
    </location>
</feature>
<dbReference type="Pfam" id="PF13517">
    <property type="entry name" value="FG-GAP_3"/>
    <property type="match status" value="2"/>
</dbReference>
<dbReference type="InterPro" id="IPR015919">
    <property type="entry name" value="Cadherin-like_sf"/>
</dbReference>
<dbReference type="NCBIfam" id="TIGR04362">
    <property type="entry name" value="choice_anch_C"/>
    <property type="match status" value="1"/>
</dbReference>
<dbReference type="NCBIfam" id="TIGR03696">
    <property type="entry name" value="Rhs_assc_core"/>
    <property type="match status" value="1"/>
</dbReference>
<dbReference type="SMART" id="SM00112">
    <property type="entry name" value="CA"/>
    <property type="match status" value="1"/>
</dbReference>
<dbReference type="SMART" id="SM00736">
    <property type="entry name" value="CADG"/>
    <property type="match status" value="6"/>
</dbReference>
<dbReference type="Gene3D" id="2.130.10.130">
    <property type="entry name" value="Integrin alpha, N-terminal"/>
    <property type="match status" value="1"/>
</dbReference>
<dbReference type="InterPro" id="IPR027576">
    <property type="entry name" value="Choice_anch_C_dom"/>
</dbReference>
<dbReference type="InterPro" id="IPR022385">
    <property type="entry name" value="Rhs_assc_core"/>
</dbReference>
<dbReference type="Gene3D" id="2.60.40.10">
    <property type="entry name" value="Immunoglobulins"/>
    <property type="match status" value="14"/>
</dbReference>
<feature type="domain" description="Cadherin" evidence="3">
    <location>
        <begin position="420"/>
        <end position="519"/>
    </location>
</feature>
<dbReference type="Pfam" id="PF17963">
    <property type="entry name" value="Big_9"/>
    <property type="match status" value="1"/>
</dbReference>
<dbReference type="InterPro" id="IPR013783">
    <property type="entry name" value="Ig-like_fold"/>
</dbReference>
<dbReference type="SUPFAM" id="SSF51120">
    <property type="entry name" value="beta-Roll"/>
    <property type="match status" value="1"/>
</dbReference>
<comment type="caution">
    <text evidence="5">The sequence shown here is derived from an EMBL/GenBank/DDBJ whole genome shotgun (WGS) entry which is preliminary data.</text>
</comment>
<dbReference type="InterPro" id="IPR056823">
    <property type="entry name" value="TEN-like_YD-shell"/>
</dbReference>
<dbReference type="Proteomes" id="UP000319191">
    <property type="component" value="Unassembled WGS sequence"/>
</dbReference>
<dbReference type="GO" id="GO:0016020">
    <property type="term" value="C:membrane"/>
    <property type="evidence" value="ECO:0007669"/>
    <property type="project" value="InterPro"/>
</dbReference>
<dbReference type="GO" id="GO:0005576">
    <property type="term" value="C:extracellular region"/>
    <property type="evidence" value="ECO:0007669"/>
    <property type="project" value="InterPro"/>
</dbReference>
<dbReference type="NCBIfam" id="TIGR01643">
    <property type="entry name" value="YD_repeat_2x"/>
    <property type="match status" value="14"/>
</dbReference>
<dbReference type="Pfam" id="PF25023">
    <property type="entry name" value="TEN_YD-shell"/>
    <property type="match status" value="2"/>
</dbReference>
<evidence type="ECO:0000256" key="2">
    <source>
        <dbReference type="ARBA" id="ARBA00022737"/>
    </source>
</evidence>
<evidence type="ECO:0000313" key="5">
    <source>
        <dbReference type="EMBL" id="TRU92261.1"/>
    </source>
</evidence>
<evidence type="ECO:0000313" key="6">
    <source>
        <dbReference type="Proteomes" id="UP000319191"/>
    </source>
</evidence>
<reference evidence="5 6" key="1">
    <citation type="submission" date="2019-01" db="EMBL/GenBank/DDBJ databases">
        <title>Coherence of Microcystis species and biogeography revealed through population genomics.</title>
        <authorList>
            <person name="Perez-Carrascal O.M."/>
            <person name="Terrat Y."/>
            <person name="Giani A."/>
            <person name="Fortin N."/>
            <person name="Tromas N."/>
            <person name="Shapiro B.J."/>
        </authorList>
    </citation>
    <scope>NUCLEOTIDE SEQUENCE [LARGE SCALE GENOMIC DNA]</scope>
    <source>
        <strain evidence="5">Mn_MB_F_20050700_S1D</strain>
    </source>
</reference>
<dbReference type="InterPro" id="IPR031325">
    <property type="entry name" value="RHS_repeat"/>
</dbReference>
<dbReference type="InterPro" id="IPR006946">
    <property type="entry name" value="DGR2-like_dom"/>
</dbReference>
<dbReference type="Pfam" id="PF05593">
    <property type="entry name" value="RHS_repeat"/>
    <property type="match status" value="9"/>
</dbReference>
<dbReference type="SUPFAM" id="SSF49785">
    <property type="entry name" value="Galactose-binding domain-like"/>
    <property type="match status" value="1"/>
</dbReference>
<dbReference type="InterPro" id="IPR008859">
    <property type="entry name" value="Thrombospondin_C"/>
</dbReference>
<keyword evidence="2" id="KW-0677">Repeat</keyword>
<dbReference type="Pfam" id="PF04862">
    <property type="entry name" value="DUF642"/>
    <property type="match status" value="1"/>
</dbReference>
<dbReference type="CDD" id="cd11304">
    <property type="entry name" value="Cadherin_repeat"/>
    <property type="match status" value="1"/>
</dbReference>
<dbReference type="InterPro" id="IPR006530">
    <property type="entry name" value="YD"/>
</dbReference>
<evidence type="ECO:0000259" key="3">
    <source>
        <dbReference type="PROSITE" id="PS50268"/>
    </source>
</evidence>
<dbReference type="SUPFAM" id="SSF49899">
    <property type="entry name" value="Concanavalin A-like lectins/glucanases"/>
    <property type="match status" value="1"/>
</dbReference>
<dbReference type="InterPro" id="IPR011049">
    <property type="entry name" value="Serralysin-like_metalloprot_C"/>
</dbReference>
<dbReference type="Gene3D" id="2.60.40.60">
    <property type="entry name" value="Cadherins"/>
    <property type="match status" value="1"/>
</dbReference>
<dbReference type="InterPro" id="IPR028994">
    <property type="entry name" value="Integrin_alpha_N"/>
</dbReference>
<dbReference type="SUPFAM" id="SSF69318">
    <property type="entry name" value="Integrin alpha N-terminal domain"/>
    <property type="match status" value="2"/>
</dbReference>
<dbReference type="SMART" id="SM00089">
    <property type="entry name" value="PKD"/>
    <property type="match status" value="4"/>
</dbReference>
<dbReference type="InterPro" id="IPR013320">
    <property type="entry name" value="ConA-like_dom_sf"/>
</dbReference>
<dbReference type="Pfam" id="PF05345">
    <property type="entry name" value="He_PIG"/>
    <property type="match status" value="8"/>
</dbReference>
<gene>
    <name evidence="5" type="ORF">EWV54_02975</name>
</gene>
<name>A0A552J9D4_9CHRO</name>
<dbReference type="SUPFAM" id="SSF49313">
    <property type="entry name" value="Cadherin-like"/>
    <property type="match status" value="10"/>
</dbReference>
<sequence length="5214" mass="565584">MENLESLTSNSSLLLGTAVPLADQLNPSGQLAIPVPNPNLALAPVTINITPLISQPYQQAPLTISNSPTNLTTEPPINQIVGTPGRDNLIGTDGRDRLTGGQGADNLTGGLGADIFVYESLRDAGDTIKDFTIGEDKIDLTVVLQSVGYNKFDPLGDGYIDLSPYSGGTIVLLDSDGKGNLTARPYIYVQPVTPAQLTAFDFLPNPGKAPEITANLVNDTGISNSDRLTYDPRIQGQISYSSPLTSVKAQLNSSAVEILSLIQADGKFWLTTAQLTEINAGTLPDGNYSLKLTAQDNKGNISAIYSYDFSLDRLAPNLSLNLAPNFDSEPVGDLKTTFETVILVGTTEANLTVRLGGLEATANGLGEFSFSNQLLNLGNNNLSVSATDLAGNVGTFSQNIERLPVVVNQAPTGLILSKDTIAENSGNNFLIGTLSTLDPDVGDSHNYSLVTGQGDTDNSAFTIVGNELRVKNSADFETQSSYSIRVRTTDVGGLTYDQIFTVKISNVNESPQITLPPKQSVLENNNLVIQGINISDVDAQNGDLEVVLIASNGVISLNQTNGLTFINGDGISDSKLVFRSSLVNLNNALNNLIYSPIINFVGNDTISLSVNDLGNTGSGEALSETGTIAVTVTNDSILLQENSIFAQKYQQNISITAASSFLSFAYNDLTFDTTDTDSINDAFEVALVDAQGNSLIHTIQPNRDAFFNITEGQPSTFASGVSIAGMTVKVNLTGVTPGDATLIFRLVNNDSDTQTSVRIKNIQLLAGDGTIAPTVTPEIEPTAISQPIDFSQLSDVSSSLNADYLRTSFNQDNKTLYADFVVLNQGEYVVDSPLVVAIKSISEPTVQVVGANGLTPEGLPYYNLSNLVNSNTLEPLEITQGKTLAFLNPQEVQFTYELVFLGKLNTAPNFISDPDIEGLINKPYIYDADATDLEGDSLTYSLLTAPNDMTIESDTGKISWTPGTNAVGNYSISVQVNDGRGGIDQQDYTLSVIAPPPNRPPIITSIPVVDARVSQNKSGKIIVANDEWTLSDFGFSNAPEDAKLFAQNIADYFTGGEKGSFLGYSNNFSLTASKLAEALTSDGYQWTVNTNLSFTLETLQQYDGVFVGGFSADNQVLIDYVNSGGSVYVAAGTGTLGNSTNEANTWKDFLNNFGLSFANQYNNIQGTIPINPSPHPIFDGIKKLYQNNGNTIIDLDTNDNQGILIANSNNGQGLYAVYDPNFQAKNAYIYDVKALDPDSDILTYELVKSPTGMWIEPETGIIRWLPTANQIGLQDITVKVSDGKGGIAEQKYQILVQQEAGNTPPVIITDPVTKVYPSSSSGNPQLFDLSKWETVQYEFNSQPDASWQIQPGNTVVEQKINADASILLSNTDVTNNRIEGTWKVGTSDDDDYIGFVFGYQDSQHFYLFDWKQADQNDPLGFSERGMSIKVVDANSSLTGTDLWPTNGNGLRVKQLFHNTVAWKDLTDYKFTLDFLPGQFTITVKEGNTIIESITINDNTYTSGKFGFYNYSQSNVLYSGFTQQALQTYNYAYDVDAIDVDQDKLTYSLIDKPTGMAINLDSGLITWTPVSQPSQDNLIQNGSFELGQLFQGDWIDLDIGSTAIEGWKVFKKNISWHQGQFLASDGQRCLDVDGSGFFGGIEQTINTQPGQKYHLKFDLAGNTNCPPSIKKLLVQAAEQSAEFSFNTTNRSNTNMGWQTQTWEFTASASQTTLRFSSLDTEIGFCGAVIDNVSVRALTVAPANVTVKVEDGRGGFDTQSFVLELADRNVDLTLADIDTKNLVIDGQLLTVSGQVSAQIKNQGLNNLSDRFKVIFFEDRNLNQAYDVGIDTVLGETQVTTPLQAGQSTTVTTNLSGFLSFINSPIWGFVDADKVITETNENNNLAFSSQDCIIQPSGQFNPVVEWNKNTFSVLPSSNQVMMTPAVIDLNGDQIPDIVFSTFTGSNYTTDGVLRAISGANGSELWTVTNSAYEVRGASGVAVGDIDNDGKPEILATVESGDALIAFEHDGTFKWRSSAVWGGINWGSASIADLNQDSTPEIIIGATVLDNQGRIIWQGNSVGGLGRGDNGAGPLSIVADLDLDGSPEVIAGRSAYRANGSLYWNASINDGFAAIGNFDSDPNPEIVIVSGGQVYLLEHTGQIKWGGVSIPGGGNGGTPTIADIDGDGQPEIGVAGANRYVVFETDASIKWTSVTQDNSSNVTGSSVFDFDGDGKAEIVYGDELYLRIYNGSDGNILYQLPKGSGTTYELPLIVDVDADGNAEIVAVANNYYLGSQTGIFVIGDLNDTWVSTRQLWNQHSYHITNINDDGSIPIKEQNSWQIHNTYRLNLQTNYSPLAAPDLTASYLRTEEASGKTTIKARIGNGGSIFVAAGVNVAFYKGDPKAGGVLLGTTKTTKKLEIGGFEDVSLTVNGTSLQNIWVVADDDGTGKGQVNECNEENNRYSEVFVNGRGEIRGTKWEDINGDGIRNNLIADSVAEFSGVQGQNNWYYGYYDGPFISSDFQQMTQFVTNTTSSLWAVQEGTFWTLVGSNWTHPNGVITSGGRTPVEQWSVRRWVSEAEGEIEISGKLAKVGSQIGGNGVIGRVIVDGVEIWSQAIAGNNTEGIDYKVKATVKAGSIVDFALDPNAANDLVDSTIFTAKITQLEPGLAGVTVYLDLNNNGILDINEPTQITASDNPNTLDIDETGQYRFINLTPGTYLVREVVPEGYKQTFPTNLSNRIITNTNVKVTGTSDPWLAGMPDGSKASIQDIAPAQSPTIVRNLQLLSGSILTFEVTGGQVGNGPSPSLLSPNADGTNSAGTFQNHLTQFSQTDGGSENGISGLFAPINSLVGVFLGSGQPNSNTAPNILDFRNSGNVNGGINYSTISPQLKQVFFIGDGVNTEGRRQQIVVPDGATRLFLGTMDGFEWGNNVGFYDVSVTESLSEPQPSFHTVTLTSGQIVENINFGNTKTNPIKPNQAPTFTSTAPITAQIDQLLRYDAKATDPDSDRLTFDLPLKPEGMIVDTNTGILVWKPTLNQIGIHDVTLRVQDGKGGVSLQSFQIKVNSLNNAPIITSSPDLEAVANLPYQYQIQAQDADGDAIAFRLDTTPTGVTLDATTGILRWTPTTSQIGQHTLTLIASDGQGGETTQIYTLNVVAAAPNNAPQITSTPRNNVALGTSYFYTLNISDPDGDPLTINLQNAPTGMTLNQQGLITWTPEANQLGNHTVKVQVIDGRGGFAEQEWAIAVVSQRSNNQAPQILSTPSLQANINQIYQYNLVGNDPDGDPIFWSLETRPQGMSLDVTKGTIRWQPKLDQIGLHEVVIQAIDTQGATSSQRFTLAVNGVNLPPNITSVPLTRTVTNQAYAYTVVAKDPENGILTYNLGRKPNGMTIDQTGKIQWTPTQIGNYDIDVLVADNQGATATQTYQLVVGTQIINQAPNITSTPLFIANVGNPYQYQIKASDPDGQTLTYQLIEAPQGMTINANTGLVQWNTPITGNYKVVVAAFDPLGLGVTQGYTLTAKVNSLPVIRSTTPPTGAVPGVPYRYDIQANDPDGGILIYSLDTASQAKGITVDEKGRLTWTPSTSQTGTHAITITITDAANGKVNQSFNLTVAPDTTAPKVIINRDKNFTNKGESVSFQVSATDNVGITNLQLLINNTPVVLDSNGVAVFTPTNSGVITAKAIAFDAAGNKAEATTNVNVLDPTDTEAPSVSLDLSGIANFEITTPTPIKGTVNDTNLAYYALEVAPADGSAPFKEMFRGTTPVTNGVLGVLDPTLLPNDTYQVRLVAYDVNGKGNGVAELLDVSGDLKLGNFQLSFTDLEIPVGGIPITLNRTYDTLNSNNKDDFGYGWRMEFRDADVRTSLPKDELYQELGFRSVGFKEGDAVYITLPGGKREKFTFKLEAINSLVNAFLGRNGLYKPTFVADKGSTSTLSVQTAGVVLIRGQNGQVVPFSGGSAFAHYHPQDWGNYYQLTTKEGIVYNIDATTGDINSITNRNSDKLNFTDAGITSSNGVKVTFGRDTQGRITTVTDPMGKQIKYEYDSKGDLIKVTDRENNTTQFKYNNDQPHYLDEIIDPLGRTGIKNEYDENGRLTKVFNGEGKAVQLDYNPDNSLYTVKDPLGNATTYEYDLRGNIVSEVDANGGIIKRTYDDNNNLLSETNPEGEKLSYTYDIKGNKLSETDALGNVTRYTYNANNDLLTTTDALGNVVTNTYDSRGNLLSITGLSNETVTLAYDSNGLLTQLTTAEGTTKYEYDYRGNITKEINPLGYEITYTYNNNSNRLTETHTLTTPNGIRTLVTKTEYDTKGNIIKVTDAEGNISQTIYDAAGQKIKEIDALGRTTKYVYSDGGQLLETIYPDATPNNDSDNPRTRKEYDAANRLTAEIDELGRRTQFQYDALGRLTFTLYPDLTPNDNTDNPRKETRYDKAGRAIAEVDERGNITRYTYDDAGRRTETILPDNTPNNDADNPRIVVTYDALGRQISQTDPLGRKTQFVYDNLGRLTGQIFADNTSISTTFDQAGRVIAKIDQEGNKTKYEYNALGQLTAVIDALNNRTEYGYNELGNLITQKDANGNITRYEYDGIGRRIATQLPLNQRSSNQYDQVGNIISTTDFNGQIITFTYDERNRLLRKNLPSNQQVTYTYTLTGQRATETDSNGTITYQYDSRDRLLSRLDPDGVKIQYTYDAAGNRTSVTVPSGKTSYTFDEQNRLKTVTDPSNGVTTYNYDLAGNLIKTTLPNGTIETRDYDLLNRLLYLQNSNSTSIINSFRYTLDKVGNRLTVVEQDGRKSNYEYDDLYRLLKEEVIDGTTRTISYTYDAVSNRLTRNDLTRNDSLEGNTTYQYDKNDRLLEEVTNGVTTNYTYDNNGNTLSKTTGTDKVNYQWDAENRLVGLDNNGDGVNEVTNKYDSDGIRISQIVNGEETRFLVDKNRDYAQVLEEYTPSKIIKASYIYGNDLISQLRNNQRSFYHVDGLGSTRALTDINGLVTDRYAYEAFGEIIKQLGNTKNLYLFAGEQRDPNLGLDYLRARYLDVNTGRFVSRDVFSGFYKQPITLHKYLYANTNSVNFIDPSGYSFFFGFGLDLEVRYSVNTSSAYVSRMAINNSAGKAFEHFVIAQLERYLGKEAVFTGVRFVGPGGIRVADAVIKLGERLIVIETKTNVPLAGSSLARLGSQIKTFSLGTIQSAKYAELRGLGADGVVLITEQSAAAIETSFAAIEAQIGTGTLTGIVKGTIDLTTVLRGLLLGI</sequence>
<protein>
    <submittedName>
        <fullName evidence="5">Choice-of-anchor C family protein</fullName>
    </submittedName>
</protein>
<dbReference type="Gene3D" id="2.180.10.10">
    <property type="entry name" value="RHS repeat-associated core"/>
    <property type="match status" value="3"/>
</dbReference>
<dbReference type="Pfam" id="PF00353">
    <property type="entry name" value="HemolysinCabind"/>
    <property type="match status" value="1"/>
</dbReference>
<dbReference type="InterPro" id="IPR029062">
    <property type="entry name" value="Class_I_gatase-like"/>
</dbReference>